<evidence type="ECO:0000259" key="2">
    <source>
        <dbReference type="PROSITE" id="PS50943"/>
    </source>
</evidence>
<dbReference type="InterPro" id="IPR001387">
    <property type="entry name" value="Cro/C1-type_HTH"/>
</dbReference>
<evidence type="ECO:0000256" key="1">
    <source>
        <dbReference type="ARBA" id="ARBA00023125"/>
    </source>
</evidence>
<dbReference type="CDD" id="cd00093">
    <property type="entry name" value="HTH_XRE"/>
    <property type="match status" value="1"/>
</dbReference>
<sequence>MAVSRDPHSILTQSIRFLGDDKLTMTIKAARVNAGLTQKEAAEKLGISYQTLSRYENNPGQMPVKMVLDMCDLYHINVDSLFLHH</sequence>
<reference evidence="3" key="1">
    <citation type="journal article" date="2021" name="Proc. Natl. Acad. Sci. U.S.A.">
        <title>A Catalog of Tens of Thousands of Viruses from Human Metagenomes Reveals Hidden Associations with Chronic Diseases.</title>
        <authorList>
            <person name="Tisza M.J."/>
            <person name="Buck C.B."/>
        </authorList>
    </citation>
    <scope>NUCLEOTIDE SEQUENCE</scope>
    <source>
        <strain evidence="3">CtDwe1</strain>
    </source>
</reference>
<dbReference type="SMART" id="SM00530">
    <property type="entry name" value="HTH_XRE"/>
    <property type="match status" value="1"/>
</dbReference>
<name>A0A8S5M600_9CAUD</name>
<dbReference type="SUPFAM" id="SSF47413">
    <property type="entry name" value="lambda repressor-like DNA-binding domains"/>
    <property type="match status" value="1"/>
</dbReference>
<dbReference type="EMBL" id="BK014827">
    <property type="protein sequence ID" value="DAD77519.1"/>
    <property type="molecule type" value="Genomic_DNA"/>
</dbReference>
<feature type="domain" description="HTH cro/C1-type" evidence="2">
    <location>
        <begin position="27"/>
        <end position="81"/>
    </location>
</feature>
<protein>
    <submittedName>
        <fullName evidence="3">Helix-turn-helix XRE-family like protein</fullName>
    </submittedName>
</protein>
<dbReference type="GO" id="GO:0003677">
    <property type="term" value="F:DNA binding"/>
    <property type="evidence" value="ECO:0007669"/>
    <property type="project" value="UniProtKB-KW"/>
</dbReference>
<dbReference type="PROSITE" id="PS50943">
    <property type="entry name" value="HTH_CROC1"/>
    <property type="match status" value="1"/>
</dbReference>
<dbReference type="PANTHER" id="PTHR46558">
    <property type="entry name" value="TRACRIPTIONAL REGULATORY PROTEIN-RELATED-RELATED"/>
    <property type="match status" value="1"/>
</dbReference>
<proteinExistence type="predicted"/>
<dbReference type="PANTHER" id="PTHR46558:SF4">
    <property type="entry name" value="DNA-BIDING PHAGE PROTEIN"/>
    <property type="match status" value="1"/>
</dbReference>
<organism evidence="3">
    <name type="scientific">Siphoviridae sp. ctDwe1</name>
    <dbReference type="NCBI Taxonomy" id="2826200"/>
    <lineage>
        <taxon>Viruses</taxon>
        <taxon>Duplodnaviria</taxon>
        <taxon>Heunggongvirae</taxon>
        <taxon>Uroviricota</taxon>
        <taxon>Caudoviricetes</taxon>
    </lineage>
</organism>
<dbReference type="Pfam" id="PF01381">
    <property type="entry name" value="HTH_3"/>
    <property type="match status" value="1"/>
</dbReference>
<evidence type="ECO:0000313" key="3">
    <source>
        <dbReference type="EMBL" id="DAD77519.1"/>
    </source>
</evidence>
<keyword evidence="1" id="KW-0238">DNA-binding</keyword>
<accession>A0A8S5M600</accession>
<dbReference type="Gene3D" id="1.10.260.40">
    <property type="entry name" value="lambda repressor-like DNA-binding domains"/>
    <property type="match status" value="1"/>
</dbReference>
<dbReference type="InterPro" id="IPR010982">
    <property type="entry name" value="Lambda_DNA-bd_dom_sf"/>
</dbReference>